<name>A0A1Z1MN88_9FLOR</name>
<dbReference type="PANTHER" id="PTHR34800:SF1">
    <property type="entry name" value="TETRAPYRROLE-BINDING PROTEIN, CHLOROPLASTIC"/>
    <property type="match status" value="1"/>
</dbReference>
<keyword evidence="2" id="KW-0150">Chloroplast</keyword>
<dbReference type="CDD" id="cd16383">
    <property type="entry name" value="GUN4"/>
    <property type="match status" value="1"/>
</dbReference>
<dbReference type="GO" id="GO:0046906">
    <property type="term" value="F:tetrapyrrole binding"/>
    <property type="evidence" value="ECO:0007669"/>
    <property type="project" value="TreeGrafter"/>
</dbReference>
<proteinExistence type="predicted"/>
<reference evidence="2" key="1">
    <citation type="journal article" date="2017" name="J. Phycol.">
        <title>Analysis of chloroplast genomes and a supermatrix inform reclassification of the Rhodomelaceae (Rhodophyta).</title>
        <authorList>
            <person name="Diaz-Tapia P."/>
            <person name="Maggs C.A."/>
            <person name="West J.A."/>
            <person name="Verbruggen H."/>
        </authorList>
    </citation>
    <scope>NUCLEOTIDE SEQUENCE</scope>
    <source>
        <strain evidence="2">PD1509</strain>
    </source>
</reference>
<dbReference type="SUPFAM" id="SSF48371">
    <property type="entry name" value="ARM repeat"/>
    <property type="match status" value="1"/>
</dbReference>
<dbReference type="GeneID" id="33360894"/>
<keyword evidence="2" id="KW-0934">Plastid</keyword>
<evidence type="ECO:0000313" key="2">
    <source>
        <dbReference type="EMBL" id="ARW67557.1"/>
    </source>
</evidence>
<dbReference type="AlphaFoldDB" id="A0A1Z1MN88"/>
<gene>
    <name evidence="2" type="primary">ycf53</name>
</gene>
<dbReference type="Gene3D" id="1.25.40.620">
    <property type="match status" value="1"/>
</dbReference>
<dbReference type="Pfam" id="PF05419">
    <property type="entry name" value="GUN4"/>
    <property type="match status" value="1"/>
</dbReference>
<organism evidence="2">
    <name type="scientific">Lophocladia kuetzingii</name>
    <dbReference type="NCBI Taxonomy" id="675577"/>
    <lineage>
        <taxon>Eukaryota</taxon>
        <taxon>Rhodophyta</taxon>
        <taxon>Florideophyceae</taxon>
        <taxon>Rhodymeniophycidae</taxon>
        <taxon>Ceramiales</taxon>
        <taxon>Rhodomelaceae</taxon>
        <taxon>Lophothalieae</taxon>
        <taxon>Lophocladia</taxon>
    </lineage>
</organism>
<dbReference type="Gene3D" id="1.10.10.1770">
    <property type="entry name" value="Gun4-like"/>
    <property type="match status" value="1"/>
</dbReference>
<evidence type="ECO:0000259" key="1">
    <source>
        <dbReference type="Pfam" id="PF05419"/>
    </source>
</evidence>
<dbReference type="InterPro" id="IPR037215">
    <property type="entry name" value="GUN4-like_sf"/>
</dbReference>
<dbReference type="InterPro" id="IPR016024">
    <property type="entry name" value="ARM-type_fold"/>
</dbReference>
<protein>
    <recommendedName>
        <fullName evidence="1">GUN4-like domain-containing protein</fullName>
    </recommendedName>
</protein>
<dbReference type="SUPFAM" id="SSF140869">
    <property type="entry name" value="GUN4-like"/>
    <property type="match status" value="1"/>
</dbReference>
<sequence length="242" mass="29417">MQLNQYKDQQQIQEKIYQIFNQKHIILSKETEKIIERIYNKGEKEQFFLLHIIIQRNFIDKKNANFIDGFIFQKLKEVKQEKIKEKVNYFFPNGLISLKSSLNINYQPLQNLLIDQKFQEADQLTQKYLCQLVELKTNQKKTWLYFTDIQFLPTDDLFQLDLLWKIYSKGKFGFSVQKKIWINNNKKWNTLWEKIGWLKKGIMKRYPQEFTWTIEAPTGHLPLSNQLRGTQTLMYLFSHIYW</sequence>
<geneLocation type="chloroplast" evidence="2"/>
<dbReference type="InterPro" id="IPR008629">
    <property type="entry name" value="GUN4-like"/>
</dbReference>
<accession>A0A1Z1MN88</accession>
<dbReference type="PANTHER" id="PTHR34800">
    <property type="entry name" value="TETRAPYRROLE-BINDING PROTEIN, CHLOROPLASTIC"/>
    <property type="match status" value="1"/>
</dbReference>
<feature type="domain" description="GUN4-like" evidence="1">
    <location>
        <begin position="100"/>
        <end position="239"/>
    </location>
</feature>
<dbReference type="RefSeq" id="YP_009398371.1">
    <property type="nucleotide sequence ID" value="NC_035292.1"/>
</dbReference>
<dbReference type="EMBL" id="MF101448">
    <property type="protein sequence ID" value="ARW67557.1"/>
    <property type="molecule type" value="Genomic_DNA"/>
</dbReference>